<feature type="transmembrane region" description="Helical" evidence="1">
    <location>
        <begin position="33"/>
        <end position="52"/>
    </location>
</feature>
<protein>
    <recommendedName>
        <fullName evidence="4">DUF4199 domain-containing protein</fullName>
    </recommendedName>
</protein>
<feature type="transmembrane region" description="Helical" evidence="1">
    <location>
        <begin position="72"/>
        <end position="93"/>
    </location>
</feature>
<name>A0A1H2U290_9FLAO</name>
<dbReference type="STRING" id="1073328.SAMN05216294_0886"/>
<dbReference type="OrthoDB" id="6384283at2"/>
<feature type="transmembrane region" description="Helical" evidence="1">
    <location>
        <begin position="5"/>
        <end position="27"/>
    </location>
</feature>
<reference evidence="3" key="1">
    <citation type="submission" date="2016-10" db="EMBL/GenBank/DDBJ databases">
        <authorList>
            <person name="Varghese N."/>
            <person name="Submissions S."/>
        </authorList>
    </citation>
    <scope>NUCLEOTIDE SEQUENCE [LARGE SCALE GENOMIC DNA]</scope>
    <source>
        <strain evidence="3">DSM 25030</strain>
    </source>
</reference>
<evidence type="ECO:0000313" key="3">
    <source>
        <dbReference type="Proteomes" id="UP000199592"/>
    </source>
</evidence>
<keyword evidence="3" id="KW-1185">Reference proteome</keyword>
<evidence type="ECO:0000256" key="1">
    <source>
        <dbReference type="SAM" id="Phobius"/>
    </source>
</evidence>
<sequence>MKKTILRFGAYGSITICILFIISWFVLDHLPMYIQEVLGFASMIVSLSFVYFGIKHYRDKENGGKVGFKKALAIGILISLITALIFGLLDMLYSQVLNPEFMDEYYSEVIPDMKASLPANELDAKLAELEAQREQFSNPIFLFVFMASNVFVIGFIITLLSSLILQRK</sequence>
<dbReference type="Proteomes" id="UP000199592">
    <property type="component" value="Unassembled WGS sequence"/>
</dbReference>
<keyword evidence="1" id="KW-0472">Membrane</keyword>
<proteinExistence type="predicted"/>
<dbReference type="AlphaFoldDB" id="A0A1H2U290"/>
<keyword evidence="1" id="KW-1133">Transmembrane helix</keyword>
<organism evidence="2 3">
    <name type="scientific">Flagellimonas zhangzhouensis</name>
    <dbReference type="NCBI Taxonomy" id="1073328"/>
    <lineage>
        <taxon>Bacteria</taxon>
        <taxon>Pseudomonadati</taxon>
        <taxon>Bacteroidota</taxon>
        <taxon>Flavobacteriia</taxon>
        <taxon>Flavobacteriales</taxon>
        <taxon>Flavobacteriaceae</taxon>
        <taxon>Flagellimonas</taxon>
    </lineage>
</organism>
<dbReference type="Pfam" id="PF13858">
    <property type="entry name" value="DUF4199"/>
    <property type="match status" value="1"/>
</dbReference>
<keyword evidence="1" id="KW-0812">Transmembrane</keyword>
<feature type="transmembrane region" description="Helical" evidence="1">
    <location>
        <begin position="140"/>
        <end position="165"/>
    </location>
</feature>
<gene>
    <name evidence="2" type="ORF">SAMN04487892_1409</name>
</gene>
<dbReference type="EMBL" id="FNMY01000002">
    <property type="protein sequence ID" value="SDW50127.1"/>
    <property type="molecule type" value="Genomic_DNA"/>
</dbReference>
<dbReference type="InterPro" id="IPR025250">
    <property type="entry name" value="DUF4199"/>
</dbReference>
<dbReference type="RefSeq" id="WP_090293057.1">
    <property type="nucleotide sequence ID" value="NZ_FNKI01000001.1"/>
</dbReference>
<accession>A0A1H2U290</accession>
<evidence type="ECO:0000313" key="2">
    <source>
        <dbReference type="EMBL" id="SDW50127.1"/>
    </source>
</evidence>
<evidence type="ECO:0008006" key="4">
    <source>
        <dbReference type="Google" id="ProtNLM"/>
    </source>
</evidence>